<dbReference type="InterPro" id="IPR036852">
    <property type="entry name" value="Peptidase_S8/S53_dom_sf"/>
</dbReference>
<evidence type="ECO:0000256" key="7">
    <source>
        <dbReference type="ARBA" id="ARBA00022825"/>
    </source>
</evidence>
<evidence type="ECO:0000256" key="4">
    <source>
        <dbReference type="ARBA" id="ARBA00022670"/>
    </source>
</evidence>
<protein>
    <recommendedName>
        <fullName evidence="12">Peptidase S8/S53 domain-containing protein</fullName>
    </recommendedName>
</protein>
<gene>
    <name evidence="13" type="ORF">TH66_08145</name>
    <name evidence="14" type="ORF">TR74_09995</name>
</gene>
<evidence type="ECO:0000313" key="16">
    <source>
        <dbReference type="Proteomes" id="UP000070659"/>
    </source>
</evidence>
<keyword evidence="4 10" id="KW-0645">Protease</keyword>
<evidence type="ECO:0000256" key="5">
    <source>
        <dbReference type="ARBA" id="ARBA00022692"/>
    </source>
</evidence>
<dbReference type="InterPro" id="IPR022398">
    <property type="entry name" value="Peptidase_S8_His-AS"/>
</dbReference>
<keyword evidence="6 10" id="KW-0378">Hydrolase</keyword>
<evidence type="ECO:0000313" key="14">
    <source>
        <dbReference type="EMBL" id="KWX09370.1"/>
    </source>
</evidence>
<feature type="domain" description="Peptidase S8/S53" evidence="12">
    <location>
        <begin position="25"/>
        <end position="275"/>
    </location>
</feature>
<dbReference type="EMBL" id="JYIK01000829">
    <property type="protein sequence ID" value="KWX09370.1"/>
    <property type="molecule type" value="Genomic_DNA"/>
</dbReference>
<evidence type="ECO:0000256" key="2">
    <source>
        <dbReference type="ARBA" id="ARBA00011073"/>
    </source>
</evidence>
<evidence type="ECO:0000259" key="12">
    <source>
        <dbReference type="Pfam" id="PF00082"/>
    </source>
</evidence>
<evidence type="ECO:0000313" key="13">
    <source>
        <dbReference type="EMBL" id="KWX04577.1"/>
    </source>
</evidence>
<reference evidence="13 16" key="2">
    <citation type="submission" date="2015-02" db="EMBL/GenBank/DDBJ databases">
        <title>Physiological reanalysis, assessment of diazotrophy, and genome sequences of multiple isolates of Streptomyces thermoautotrophicus.</title>
        <authorList>
            <person name="MacKellar D.C."/>
            <person name="Lieber L."/>
            <person name="Norman J."/>
            <person name="Bolger A."/>
            <person name="Tobin C."/>
            <person name="Murray J.W."/>
            <person name="Prell J."/>
        </authorList>
    </citation>
    <scope>NUCLEOTIDE SEQUENCE [LARGE SCALE GENOMIC DNA]</scope>
    <source>
        <strain evidence="13 16">UBT1</strain>
    </source>
</reference>
<dbReference type="PANTHER" id="PTHR43806">
    <property type="entry name" value="PEPTIDASE S8"/>
    <property type="match status" value="1"/>
</dbReference>
<dbReference type="EMBL" id="JYIJ01000015">
    <property type="protein sequence ID" value="KWX04577.1"/>
    <property type="molecule type" value="Genomic_DNA"/>
</dbReference>
<comment type="subcellular location">
    <subcellularLocation>
        <location evidence="1">Cell membrane</location>
        <topology evidence="1">Single-pass membrane protein</topology>
    </subcellularLocation>
</comment>
<keyword evidence="9 11" id="KW-0472">Membrane</keyword>
<keyword evidence="3" id="KW-1003">Cell membrane</keyword>
<dbReference type="AlphaFoldDB" id="A0A132N3H0"/>
<dbReference type="Proteomes" id="UP000070598">
    <property type="component" value="Unassembled WGS sequence"/>
</dbReference>
<dbReference type="GO" id="GO:0006508">
    <property type="term" value="P:proteolysis"/>
    <property type="evidence" value="ECO:0007669"/>
    <property type="project" value="UniProtKB-KW"/>
</dbReference>
<evidence type="ECO:0000256" key="9">
    <source>
        <dbReference type="ARBA" id="ARBA00023136"/>
    </source>
</evidence>
<reference evidence="15" key="1">
    <citation type="submission" date="2015-02" db="EMBL/GenBank/DDBJ databases">
        <title>Physiological reanalysis, assessment of diazotrophy, and genome sequences of multiple isolates of Streptomyces thermoautotrophicus.</title>
        <authorList>
            <person name="MacKellar D.C."/>
            <person name="Lieber L."/>
            <person name="Norman J."/>
            <person name="Bolger A."/>
            <person name="Tobin C."/>
            <person name="Murray J.W."/>
            <person name="Friesen M."/>
            <person name="Prell J."/>
        </authorList>
    </citation>
    <scope>NUCLEOTIDE SEQUENCE [LARGE SCALE GENOMIC DNA]</scope>
    <source>
        <strain evidence="15">UBT1</strain>
    </source>
</reference>
<dbReference type="PROSITE" id="PS00137">
    <property type="entry name" value="SUBTILASE_HIS"/>
    <property type="match status" value="1"/>
</dbReference>
<keyword evidence="7 10" id="KW-0720">Serine protease</keyword>
<dbReference type="PROSITE" id="PS00138">
    <property type="entry name" value="SUBTILASE_SER"/>
    <property type="match status" value="1"/>
</dbReference>
<evidence type="ECO:0000256" key="8">
    <source>
        <dbReference type="ARBA" id="ARBA00022989"/>
    </source>
</evidence>
<evidence type="ECO:0000256" key="6">
    <source>
        <dbReference type="ARBA" id="ARBA00022801"/>
    </source>
</evidence>
<dbReference type="GO" id="GO:0004252">
    <property type="term" value="F:serine-type endopeptidase activity"/>
    <property type="evidence" value="ECO:0007669"/>
    <property type="project" value="UniProtKB-UniRule"/>
</dbReference>
<dbReference type="InterPro" id="IPR023834">
    <property type="entry name" value="T7SS_pept_S8A_mycosin"/>
</dbReference>
<dbReference type="PRINTS" id="PR00723">
    <property type="entry name" value="SUBTILISIN"/>
</dbReference>
<dbReference type="InterPro" id="IPR015500">
    <property type="entry name" value="Peptidase_S8_subtilisin-rel"/>
</dbReference>
<feature type="active site" description="Charge relay system" evidence="10">
    <location>
        <position position="228"/>
    </location>
</feature>
<evidence type="ECO:0000256" key="10">
    <source>
        <dbReference type="PROSITE-ProRule" id="PRU01240"/>
    </source>
</evidence>
<keyword evidence="5 11" id="KW-0812">Transmembrane</keyword>
<proteinExistence type="inferred from homology"/>
<dbReference type="GO" id="GO:0005886">
    <property type="term" value="C:plasma membrane"/>
    <property type="evidence" value="ECO:0007669"/>
    <property type="project" value="UniProtKB-SubCell"/>
</dbReference>
<sequence>MAPWEGTPWWVRRSSLKDLWREATGKNVKVAVIDSGVQPVPQLKGNLLPGKDFLDGMPNAQFDDAGHGTAVAGVIAAKPMNGTGVVGIAPGAQILPIRQNDGKRGDSENMAAAINWAVAQGADIINISQAAFAKSPDDPPPVHLYTAISNALRKNVVIIAAAGNDGTDRNRKPWPAADERIISVGASNDGNSPADFSGYGPWMDLLAPGVNMVTTHPRGGHCMYNGTSFAAPYVTGVVALIRERWPNEKPADIARRLIATADRVGNGWSESAGWGVVNARRAVLTPPQQLPRFDLSANVNPEYVPIWPIERLSAAEKRERVGASLTVVIGLGLVTALSFAAVVAKDAAARRRRMNATAL</sequence>
<keyword evidence="8 11" id="KW-1133">Transmembrane helix</keyword>
<dbReference type="InterPro" id="IPR023828">
    <property type="entry name" value="Peptidase_S8_Ser-AS"/>
</dbReference>
<dbReference type="SUPFAM" id="SSF52743">
    <property type="entry name" value="Subtilisin-like"/>
    <property type="match status" value="1"/>
</dbReference>
<dbReference type="InterPro" id="IPR000209">
    <property type="entry name" value="Peptidase_S8/S53_dom"/>
</dbReference>
<dbReference type="PATRIC" id="fig|1469144.8.peg.4009"/>
<feature type="active site" description="Charge relay system" evidence="10">
    <location>
        <position position="67"/>
    </location>
</feature>
<name>A0A132N3H0_9ACTN</name>
<comment type="caution">
    <text evidence="13">The sequence shown here is derived from an EMBL/GenBank/DDBJ whole genome shotgun (WGS) entry which is preliminary data.</text>
</comment>
<organism evidence="13 16">
    <name type="scientific">Carbonactinospora thermoautotrophica</name>
    <dbReference type="NCBI Taxonomy" id="1469144"/>
    <lineage>
        <taxon>Bacteria</taxon>
        <taxon>Bacillati</taxon>
        <taxon>Actinomycetota</taxon>
        <taxon>Actinomycetes</taxon>
        <taxon>Kitasatosporales</taxon>
        <taxon>Carbonactinosporaceae</taxon>
        <taxon>Carbonactinospora</taxon>
    </lineage>
</organism>
<dbReference type="NCBIfam" id="TIGR03921">
    <property type="entry name" value="T7SS_mycosin"/>
    <property type="match status" value="1"/>
</dbReference>
<evidence type="ECO:0000256" key="3">
    <source>
        <dbReference type="ARBA" id="ARBA00022475"/>
    </source>
</evidence>
<dbReference type="Gene3D" id="3.40.50.200">
    <property type="entry name" value="Peptidase S8/S53 domain"/>
    <property type="match status" value="1"/>
</dbReference>
<evidence type="ECO:0000256" key="11">
    <source>
        <dbReference type="SAM" id="Phobius"/>
    </source>
</evidence>
<dbReference type="InterPro" id="IPR050131">
    <property type="entry name" value="Peptidase_S8_subtilisin-like"/>
</dbReference>
<dbReference type="Proteomes" id="UP000070659">
    <property type="component" value="Unassembled WGS sequence"/>
</dbReference>
<dbReference type="PROSITE" id="PS51892">
    <property type="entry name" value="SUBTILASE"/>
    <property type="match status" value="1"/>
</dbReference>
<comment type="similarity">
    <text evidence="2 10">Belongs to the peptidase S8 family.</text>
</comment>
<evidence type="ECO:0000256" key="1">
    <source>
        <dbReference type="ARBA" id="ARBA00004162"/>
    </source>
</evidence>
<feature type="transmembrane region" description="Helical" evidence="11">
    <location>
        <begin position="321"/>
        <end position="344"/>
    </location>
</feature>
<evidence type="ECO:0000313" key="15">
    <source>
        <dbReference type="Proteomes" id="UP000070598"/>
    </source>
</evidence>
<accession>A0A132N3H0</accession>
<feature type="active site" description="Charge relay system" evidence="10">
    <location>
        <position position="34"/>
    </location>
</feature>
<dbReference type="Pfam" id="PF00082">
    <property type="entry name" value="Peptidase_S8"/>
    <property type="match status" value="1"/>
</dbReference>
<dbReference type="PANTHER" id="PTHR43806:SF11">
    <property type="entry name" value="CEREVISIN-RELATED"/>
    <property type="match status" value="1"/>
</dbReference>